<geneLocation type="plasmid" evidence="1">
    <name>pl1WSM5005</name>
</geneLocation>
<accession>A0A1I9YTH1</accession>
<proteinExistence type="predicted"/>
<organism evidence="1">
    <name type="scientific">Paraburkholderia sprentiae WSM5005</name>
    <dbReference type="NCBI Taxonomy" id="754502"/>
    <lineage>
        <taxon>Bacteria</taxon>
        <taxon>Pseudomonadati</taxon>
        <taxon>Pseudomonadota</taxon>
        <taxon>Betaproteobacteria</taxon>
        <taxon>Burkholderiales</taxon>
        <taxon>Burkholderiaceae</taxon>
        <taxon>Paraburkholderia</taxon>
    </lineage>
</organism>
<name>A0A1I9YTH1_9BURK</name>
<protein>
    <submittedName>
        <fullName evidence="1">Uncharacterized protein</fullName>
    </submittedName>
</protein>
<reference evidence="1" key="1">
    <citation type="submission" date="2016-09" db="EMBL/GenBank/DDBJ databases">
        <title>The Complete Genome of Burkholderia sprentiae wsm5005.</title>
        <authorList>
            <person name="De Meyer S."/>
            <person name="Wang P."/>
            <person name="Terpolilli J."/>
        </authorList>
    </citation>
    <scope>NUCLEOTIDE SEQUENCE [LARGE SCALE GENOMIC DNA]</scope>
    <source>
        <strain evidence="1">WSM5005</strain>
        <plasmid evidence="1">pl1WSM5005</plasmid>
    </source>
</reference>
<sequence>MMGLCSERRLRGCEDDGSMLGNLCEGPNEAVSLSFNDQFVESRPSGVQKGADHGVVHGRAADPVGIWLARITEIDFIVFALREHHNQALSFV</sequence>
<keyword evidence="1" id="KW-0614">Plasmid</keyword>
<gene>
    <name evidence="1" type="ORF">BJG93_28755</name>
</gene>
<evidence type="ECO:0000313" key="1">
    <source>
        <dbReference type="EMBL" id="APA89492.1"/>
    </source>
</evidence>
<dbReference type="EMBL" id="CP017563">
    <property type="protein sequence ID" value="APA89492.1"/>
    <property type="molecule type" value="Genomic_DNA"/>
</dbReference>
<dbReference type="AlphaFoldDB" id="A0A1I9YTH1"/>